<dbReference type="SUPFAM" id="SSF103473">
    <property type="entry name" value="MFS general substrate transporter"/>
    <property type="match status" value="1"/>
</dbReference>
<accession>A0A0A0HEM1</accession>
<evidence type="ECO:0000313" key="11">
    <source>
        <dbReference type="Proteomes" id="UP000030021"/>
    </source>
</evidence>
<dbReference type="AlphaFoldDB" id="A0A0A0HEM1"/>
<organism evidence="10 11">
    <name type="scientific">Roseovarius mucosus DSM 17069</name>
    <dbReference type="NCBI Taxonomy" id="1288298"/>
    <lineage>
        <taxon>Bacteria</taxon>
        <taxon>Pseudomonadati</taxon>
        <taxon>Pseudomonadota</taxon>
        <taxon>Alphaproteobacteria</taxon>
        <taxon>Rhodobacterales</taxon>
        <taxon>Roseobacteraceae</taxon>
        <taxon>Roseovarius</taxon>
    </lineage>
</organism>
<feature type="transmembrane region" description="Helical" evidence="8">
    <location>
        <begin position="86"/>
        <end position="105"/>
    </location>
</feature>
<dbReference type="InterPro" id="IPR011701">
    <property type="entry name" value="MFS"/>
</dbReference>
<keyword evidence="5 8" id="KW-0812">Transmembrane</keyword>
<evidence type="ECO:0000256" key="1">
    <source>
        <dbReference type="ARBA" id="ARBA00004651"/>
    </source>
</evidence>
<sequence length="536" mass="56604">MRSLTAPQPIAEPARAGGLLVVAIMLAAVTEAVASTVLSLGRGDIIGDTYATPDEFAWLDMGYTAFKLMGFITAPWLITRINPRRLVLLATITMGMACALAAFTANLETLVALRVLQGFVGGVLLISGQTLLFLAYTRSHQPIIQALFAMGSVVAPATIAPALQGWLLDNESWTWIFFGNALIAAMAVGFLLMVEDHAIEPSPRRPFDWLGFALLSVTLACLTYICSQGSRWNWFDEPRIIWLASAATIAFLAFIARQFAVQERGLLDLGVFRTDDFAFAFVVSFVAGAALFGSAYLIPSFAVSVLAFTPTDAGQLLLPSGALFVTALLLAAFLMQMRKVPPIATVPFGILLIMVGMWMLSGSTSQSGSDDMMPAILLRGLGLGFLFLSIQLIAFCALPSQMLASGIGLFNVGRQLGGLMGVAALQTLIDHQIAGNQAVLSAHVTAGSPAVSERITTMTSVMVGKGMDAAEAGRSALMLLGRAVAGQSTVIAFNSAFAAIALLFVVAAPLLIAIKVILSRAGKARRAPITREGSPA</sequence>
<feature type="transmembrane region" description="Helical" evidence="8">
    <location>
        <begin position="206"/>
        <end position="225"/>
    </location>
</feature>
<name>A0A0A0HEM1_9RHOB</name>
<dbReference type="InterPro" id="IPR036259">
    <property type="entry name" value="MFS_trans_sf"/>
</dbReference>
<dbReference type="EMBL" id="AONH01000023">
    <property type="protein sequence ID" value="KGM86172.1"/>
    <property type="molecule type" value="Genomic_DNA"/>
</dbReference>
<feature type="transmembrane region" description="Helical" evidence="8">
    <location>
        <begin position="111"/>
        <end position="134"/>
    </location>
</feature>
<evidence type="ECO:0000256" key="2">
    <source>
        <dbReference type="ARBA" id="ARBA00008537"/>
    </source>
</evidence>
<protein>
    <submittedName>
        <fullName evidence="10">Drug resistance transporter, EmrB/QacA subfamily</fullName>
    </submittedName>
</protein>
<evidence type="ECO:0000256" key="8">
    <source>
        <dbReference type="SAM" id="Phobius"/>
    </source>
</evidence>
<dbReference type="eggNOG" id="COG0477">
    <property type="taxonomic scope" value="Bacteria"/>
</dbReference>
<keyword evidence="7 8" id="KW-0472">Membrane</keyword>
<evidence type="ECO:0000256" key="7">
    <source>
        <dbReference type="ARBA" id="ARBA00023136"/>
    </source>
</evidence>
<dbReference type="Pfam" id="PF07690">
    <property type="entry name" value="MFS_1"/>
    <property type="match status" value="1"/>
</dbReference>
<evidence type="ECO:0000259" key="9">
    <source>
        <dbReference type="PROSITE" id="PS50850"/>
    </source>
</evidence>
<comment type="caution">
    <text evidence="10">The sequence shown here is derived from an EMBL/GenBank/DDBJ whole genome shotgun (WGS) entry which is preliminary data.</text>
</comment>
<dbReference type="InterPro" id="IPR020846">
    <property type="entry name" value="MFS_dom"/>
</dbReference>
<dbReference type="PANTHER" id="PTHR42718">
    <property type="entry name" value="MAJOR FACILITATOR SUPERFAMILY MULTIDRUG TRANSPORTER MFSC"/>
    <property type="match status" value="1"/>
</dbReference>
<feature type="transmembrane region" description="Helical" evidence="8">
    <location>
        <begin position="56"/>
        <end position="79"/>
    </location>
</feature>
<comment type="similarity">
    <text evidence="2">Belongs to the major facilitator superfamily. EmrB family.</text>
</comment>
<dbReference type="PATRIC" id="fig|1288298.3.peg.3920"/>
<dbReference type="HOGENOM" id="CLU_000960_28_0_5"/>
<keyword evidence="4" id="KW-1003">Cell membrane</keyword>
<gene>
    <name evidence="10" type="ORF">rosmuc_03922</name>
</gene>
<evidence type="ECO:0000256" key="5">
    <source>
        <dbReference type="ARBA" id="ARBA00022692"/>
    </source>
</evidence>
<comment type="subcellular location">
    <subcellularLocation>
        <location evidence="1">Cell membrane</location>
        <topology evidence="1">Multi-pass membrane protein</topology>
    </subcellularLocation>
</comment>
<dbReference type="RefSeq" id="WP_052115423.1">
    <property type="nucleotide sequence ID" value="NZ_KN293987.1"/>
</dbReference>
<dbReference type="OrthoDB" id="9812221at2"/>
<feature type="transmembrane region" description="Helical" evidence="8">
    <location>
        <begin position="146"/>
        <end position="167"/>
    </location>
</feature>
<dbReference type="GO" id="GO:0005886">
    <property type="term" value="C:plasma membrane"/>
    <property type="evidence" value="ECO:0007669"/>
    <property type="project" value="UniProtKB-SubCell"/>
</dbReference>
<keyword evidence="3" id="KW-0813">Transport</keyword>
<feature type="transmembrane region" description="Helical" evidence="8">
    <location>
        <begin position="316"/>
        <end position="335"/>
    </location>
</feature>
<keyword evidence="6 8" id="KW-1133">Transmembrane helix</keyword>
<reference evidence="10 11" key="1">
    <citation type="submission" date="2013-01" db="EMBL/GenBank/DDBJ databases">
        <authorList>
            <person name="Fiebig A."/>
            <person name="Goeker M."/>
            <person name="Klenk H.-P.P."/>
        </authorList>
    </citation>
    <scope>NUCLEOTIDE SEQUENCE [LARGE SCALE GENOMIC DNA]</scope>
    <source>
        <strain evidence="10 11">DSM 17069</strain>
    </source>
</reference>
<proteinExistence type="inferred from homology"/>
<evidence type="ECO:0000256" key="3">
    <source>
        <dbReference type="ARBA" id="ARBA00022448"/>
    </source>
</evidence>
<feature type="transmembrane region" description="Helical" evidence="8">
    <location>
        <begin position="499"/>
        <end position="518"/>
    </location>
</feature>
<feature type="transmembrane region" description="Helical" evidence="8">
    <location>
        <begin position="342"/>
        <end position="360"/>
    </location>
</feature>
<evidence type="ECO:0000313" key="10">
    <source>
        <dbReference type="EMBL" id="KGM86172.1"/>
    </source>
</evidence>
<dbReference type="Proteomes" id="UP000030021">
    <property type="component" value="Unassembled WGS sequence"/>
</dbReference>
<feature type="transmembrane region" description="Helical" evidence="8">
    <location>
        <begin position="173"/>
        <end position="194"/>
    </location>
</feature>
<feature type="transmembrane region" description="Helical" evidence="8">
    <location>
        <begin position="277"/>
        <end position="296"/>
    </location>
</feature>
<dbReference type="GO" id="GO:0022857">
    <property type="term" value="F:transmembrane transporter activity"/>
    <property type="evidence" value="ECO:0007669"/>
    <property type="project" value="InterPro"/>
</dbReference>
<dbReference type="NCBIfam" id="TIGR00711">
    <property type="entry name" value="efflux_EmrB"/>
    <property type="match status" value="1"/>
</dbReference>
<evidence type="ECO:0000256" key="4">
    <source>
        <dbReference type="ARBA" id="ARBA00022475"/>
    </source>
</evidence>
<evidence type="ECO:0000256" key="6">
    <source>
        <dbReference type="ARBA" id="ARBA00022989"/>
    </source>
</evidence>
<dbReference type="InterPro" id="IPR004638">
    <property type="entry name" value="EmrB-like"/>
</dbReference>
<feature type="transmembrane region" description="Helical" evidence="8">
    <location>
        <begin position="372"/>
        <end position="398"/>
    </location>
</feature>
<dbReference type="PANTHER" id="PTHR42718:SF9">
    <property type="entry name" value="MAJOR FACILITATOR SUPERFAMILY MULTIDRUG TRANSPORTER MFSC"/>
    <property type="match status" value="1"/>
</dbReference>
<feature type="transmembrane region" description="Helical" evidence="8">
    <location>
        <begin position="240"/>
        <end position="256"/>
    </location>
</feature>
<dbReference type="PROSITE" id="PS50850">
    <property type="entry name" value="MFS"/>
    <property type="match status" value="1"/>
</dbReference>
<feature type="domain" description="Major facilitator superfamily (MFS) profile" evidence="9">
    <location>
        <begin position="20"/>
        <end position="525"/>
    </location>
</feature>
<dbReference type="Gene3D" id="1.20.1250.20">
    <property type="entry name" value="MFS general substrate transporter like domains"/>
    <property type="match status" value="1"/>
</dbReference>